<gene>
    <name evidence="1" type="ORF">OIU79_016261</name>
</gene>
<dbReference type="AlphaFoldDB" id="A0A9Q0PET6"/>
<accession>A0A9Q0PET6</accession>
<protein>
    <submittedName>
        <fullName evidence="1">Uncharacterized protein</fullName>
    </submittedName>
</protein>
<evidence type="ECO:0000313" key="2">
    <source>
        <dbReference type="Proteomes" id="UP001151532"/>
    </source>
</evidence>
<organism evidence="1 2">
    <name type="scientific">Salix purpurea</name>
    <name type="common">Purple osier willow</name>
    <dbReference type="NCBI Taxonomy" id="77065"/>
    <lineage>
        <taxon>Eukaryota</taxon>
        <taxon>Viridiplantae</taxon>
        <taxon>Streptophyta</taxon>
        <taxon>Embryophyta</taxon>
        <taxon>Tracheophyta</taxon>
        <taxon>Spermatophyta</taxon>
        <taxon>Magnoliopsida</taxon>
        <taxon>eudicotyledons</taxon>
        <taxon>Gunneridae</taxon>
        <taxon>Pentapetalae</taxon>
        <taxon>rosids</taxon>
        <taxon>fabids</taxon>
        <taxon>Malpighiales</taxon>
        <taxon>Salicaceae</taxon>
        <taxon>Saliceae</taxon>
        <taxon>Salix</taxon>
    </lineage>
</organism>
<dbReference type="Proteomes" id="UP001151532">
    <property type="component" value="Chromosome 2"/>
</dbReference>
<evidence type="ECO:0000313" key="1">
    <source>
        <dbReference type="EMBL" id="KAJ6686444.1"/>
    </source>
</evidence>
<reference evidence="1" key="1">
    <citation type="submission" date="2022-11" db="EMBL/GenBank/DDBJ databases">
        <authorList>
            <person name="Hyden B.L."/>
            <person name="Feng K."/>
            <person name="Yates T."/>
            <person name="Jawdy S."/>
            <person name="Smart L.B."/>
            <person name="Muchero W."/>
        </authorList>
    </citation>
    <scope>NUCLEOTIDE SEQUENCE</scope>
    <source>
        <tissue evidence="1">Shoot tip</tissue>
    </source>
</reference>
<comment type="caution">
    <text evidence="1">The sequence shown here is derived from an EMBL/GenBank/DDBJ whole genome shotgun (WGS) entry which is preliminary data.</text>
</comment>
<sequence length="78" mass="9202">MMLHETRLVKRHNSSLSSYFIWISRTLLLRELIDGFNQVLHSHPLRDICQRFEIAPYQGLDKVACLILGVPVRHIYNK</sequence>
<reference evidence="1" key="2">
    <citation type="journal article" date="2023" name="Int. J. Mol. Sci.">
        <title>De Novo Assembly and Annotation of 11 Diverse Shrub Willow (Salix) Genomes Reveals Novel Gene Organization in Sex-Linked Regions.</title>
        <authorList>
            <person name="Hyden B."/>
            <person name="Feng K."/>
            <person name="Yates T.B."/>
            <person name="Jawdy S."/>
            <person name="Cereghino C."/>
            <person name="Smart L.B."/>
            <person name="Muchero W."/>
        </authorList>
    </citation>
    <scope>NUCLEOTIDE SEQUENCE</scope>
    <source>
        <tissue evidence="1">Shoot tip</tissue>
    </source>
</reference>
<name>A0A9Q0PET6_SALPP</name>
<proteinExistence type="predicted"/>
<keyword evidence="2" id="KW-1185">Reference proteome</keyword>
<dbReference type="EMBL" id="JAPFFK010000019">
    <property type="protein sequence ID" value="KAJ6686444.1"/>
    <property type="molecule type" value="Genomic_DNA"/>
</dbReference>